<sequence length="108" mass="12221">MPWTTTTISATLVMCAPSAAKESKNMQTPTGRFEQCPTVLRMSGLQPKRYKELIVIFLFCFILSAGQKALGFFNNALKMMSTYQDERKHQCILEIFLPSPNNVNIKIT</sequence>
<keyword evidence="1" id="KW-0812">Transmembrane</keyword>
<evidence type="ECO:0000256" key="1">
    <source>
        <dbReference type="SAM" id="Phobius"/>
    </source>
</evidence>
<name>A0A6B0UH38_IXORI</name>
<reference evidence="2" key="1">
    <citation type="submission" date="2019-12" db="EMBL/GenBank/DDBJ databases">
        <title>An insight into the sialome of adult female Ixodes ricinus ticks feeding for 6 days.</title>
        <authorList>
            <person name="Perner J."/>
            <person name="Ribeiro J.M.C."/>
        </authorList>
    </citation>
    <scope>NUCLEOTIDE SEQUENCE</scope>
    <source>
        <strain evidence="2">Semi-engorged</strain>
        <tissue evidence="2">Salivary glands</tissue>
    </source>
</reference>
<keyword evidence="1" id="KW-1133">Transmembrane helix</keyword>
<feature type="transmembrane region" description="Helical" evidence="1">
    <location>
        <begin position="53"/>
        <end position="73"/>
    </location>
</feature>
<evidence type="ECO:0000313" key="2">
    <source>
        <dbReference type="EMBL" id="MXU89477.1"/>
    </source>
</evidence>
<keyword evidence="1" id="KW-0472">Membrane</keyword>
<dbReference type="EMBL" id="GIFC01007394">
    <property type="protein sequence ID" value="MXU89477.1"/>
    <property type="molecule type" value="Transcribed_RNA"/>
</dbReference>
<accession>A0A6B0UH38</accession>
<protein>
    <submittedName>
        <fullName evidence="2">Uncharacterized protein</fullName>
    </submittedName>
</protein>
<dbReference type="AlphaFoldDB" id="A0A6B0UH38"/>
<organism evidence="2">
    <name type="scientific">Ixodes ricinus</name>
    <name type="common">Common tick</name>
    <name type="synonym">Acarus ricinus</name>
    <dbReference type="NCBI Taxonomy" id="34613"/>
    <lineage>
        <taxon>Eukaryota</taxon>
        <taxon>Metazoa</taxon>
        <taxon>Ecdysozoa</taxon>
        <taxon>Arthropoda</taxon>
        <taxon>Chelicerata</taxon>
        <taxon>Arachnida</taxon>
        <taxon>Acari</taxon>
        <taxon>Parasitiformes</taxon>
        <taxon>Ixodida</taxon>
        <taxon>Ixodoidea</taxon>
        <taxon>Ixodidae</taxon>
        <taxon>Ixodinae</taxon>
        <taxon>Ixodes</taxon>
    </lineage>
</organism>
<proteinExistence type="predicted"/>